<accession>A0A8H6MH81</accession>
<dbReference type="EMBL" id="JACGCI010000003">
    <property type="protein sequence ID" value="KAF6764867.1"/>
    <property type="molecule type" value="Genomic_DNA"/>
</dbReference>
<feature type="transmembrane region" description="Helical" evidence="1">
    <location>
        <begin position="36"/>
        <end position="54"/>
    </location>
</feature>
<gene>
    <name evidence="2" type="ORF">DFP72DRAFT_324581</name>
</gene>
<dbReference type="Proteomes" id="UP000521943">
    <property type="component" value="Unassembled WGS sequence"/>
</dbReference>
<organism evidence="2 3">
    <name type="scientific">Ephemerocybe angulata</name>
    <dbReference type="NCBI Taxonomy" id="980116"/>
    <lineage>
        <taxon>Eukaryota</taxon>
        <taxon>Fungi</taxon>
        <taxon>Dikarya</taxon>
        <taxon>Basidiomycota</taxon>
        <taxon>Agaricomycotina</taxon>
        <taxon>Agaricomycetes</taxon>
        <taxon>Agaricomycetidae</taxon>
        <taxon>Agaricales</taxon>
        <taxon>Agaricineae</taxon>
        <taxon>Psathyrellaceae</taxon>
        <taxon>Ephemerocybe</taxon>
    </lineage>
</organism>
<evidence type="ECO:0000313" key="2">
    <source>
        <dbReference type="EMBL" id="KAF6764867.1"/>
    </source>
</evidence>
<dbReference type="OrthoDB" id="10300514at2759"/>
<comment type="caution">
    <text evidence="2">The sequence shown here is derived from an EMBL/GenBank/DDBJ whole genome shotgun (WGS) entry which is preliminary data.</text>
</comment>
<feature type="transmembrane region" description="Helical" evidence="1">
    <location>
        <begin position="12"/>
        <end position="30"/>
    </location>
</feature>
<reference evidence="2 3" key="1">
    <citation type="submission" date="2020-07" db="EMBL/GenBank/DDBJ databases">
        <title>Comparative genomics of pyrophilous fungi reveals a link between fire events and developmental genes.</title>
        <authorList>
            <consortium name="DOE Joint Genome Institute"/>
            <person name="Steindorff A.S."/>
            <person name="Carver A."/>
            <person name="Calhoun S."/>
            <person name="Stillman K."/>
            <person name="Liu H."/>
            <person name="Lipzen A."/>
            <person name="Pangilinan J."/>
            <person name="Labutti K."/>
            <person name="Bruns T.D."/>
            <person name="Grigoriev I.V."/>
        </authorList>
    </citation>
    <scope>NUCLEOTIDE SEQUENCE [LARGE SCALE GENOMIC DNA]</scope>
    <source>
        <strain evidence="2 3">CBS 144469</strain>
    </source>
</reference>
<evidence type="ECO:0000256" key="1">
    <source>
        <dbReference type="SAM" id="Phobius"/>
    </source>
</evidence>
<keyword evidence="1" id="KW-0812">Transmembrane</keyword>
<keyword evidence="1" id="KW-0472">Membrane</keyword>
<keyword evidence="3" id="KW-1185">Reference proteome</keyword>
<name>A0A8H6MH81_9AGAR</name>
<dbReference type="AlphaFoldDB" id="A0A8H6MH81"/>
<proteinExistence type="predicted"/>
<evidence type="ECO:0000313" key="3">
    <source>
        <dbReference type="Proteomes" id="UP000521943"/>
    </source>
</evidence>
<keyword evidence="1" id="KW-1133">Transmembrane helix</keyword>
<protein>
    <submittedName>
        <fullName evidence="2">Uncharacterized protein</fullName>
    </submittedName>
</protein>
<sequence>MTSTGQAGKASITATMLVTGLAFFVVRWSIQKGSLLLTGTWISILCAGIHILHLKKICVEATRQLETSVHQVQALLDLCKRKDARLQQEELEHVDLQDTVVDLSRKLIAMQTEMITKDSTIAQLSSVLQSRDAQEKALTQRFRQARKDIVREWKARVDSLEHLNDEVTLKSRVLEDELVDCRGQLAALRGHGFSGIPRRLPYRLLLTVSLQILSPA</sequence>